<evidence type="ECO:0000256" key="4">
    <source>
        <dbReference type="NCBIfam" id="TIGR02018"/>
    </source>
</evidence>
<dbReference type="InterPro" id="IPR050679">
    <property type="entry name" value="Bact_HTH_transcr_reg"/>
</dbReference>
<dbReference type="GO" id="GO:0045892">
    <property type="term" value="P:negative regulation of DNA-templated transcription"/>
    <property type="evidence" value="ECO:0007669"/>
    <property type="project" value="UniProtKB-UniRule"/>
</dbReference>
<dbReference type="Gene3D" id="3.40.1410.10">
    <property type="entry name" value="Chorismate lyase-like"/>
    <property type="match status" value="1"/>
</dbReference>
<evidence type="ECO:0000256" key="3">
    <source>
        <dbReference type="ARBA" id="ARBA00023163"/>
    </source>
</evidence>
<evidence type="ECO:0000313" key="7">
    <source>
        <dbReference type="Proteomes" id="UP000321635"/>
    </source>
</evidence>
<dbReference type="InterPro" id="IPR011663">
    <property type="entry name" value="UTRA"/>
</dbReference>
<gene>
    <name evidence="6" type="ORF">ANI02nite_12300</name>
</gene>
<dbReference type="InterPro" id="IPR028978">
    <property type="entry name" value="Chorismate_lyase_/UTRA_dom_sf"/>
</dbReference>
<dbReference type="RefSeq" id="WP_084440517.1">
    <property type="nucleotide sequence ID" value="NZ_AUBI01000006.1"/>
</dbReference>
<dbReference type="PRINTS" id="PR00035">
    <property type="entry name" value="HTHGNTR"/>
</dbReference>
<dbReference type="CDD" id="cd07377">
    <property type="entry name" value="WHTH_GntR"/>
    <property type="match status" value="1"/>
</dbReference>
<evidence type="ECO:0000256" key="1">
    <source>
        <dbReference type="ARBA" id="ARBA00023015"/>
    </source>
</evidence>
<dbReference type="SMART" id="SM00345">
    <property type="entry name" value="HTH_GNTR"/>
    <property type="match status" value="1"/>
</dbReference>
<accession>A0A511X8R9</accession>
<reference evidence="6 7" key="1">
    <citation type="submission" date="2019-07" db="EMBL/GenBank/DDBJ databases">
        <title>Whole genome shotgun sequence of Acetobacter nitrogenifigens NBRC 105050.</title>
        <authorList>
            <person name="Hosoyama A."/>
            <person name="Uohara A."/>
            <person name="Ohji S."/>
            <person name="Ichikawa N."/>
        </authorList>
    </citation>
    <scope>NUCLEOTIDE SEQUENCE [LARGE SCALE GENOMIC DNA]</scope>
    <source>
        <strain evidence="6 7">NBRC 105050</strain>
    </source>
</reference>
<dbReference type="PANTHER" id="PTHR44846:SF16">
    <property type="entry name" value="TRANSCRIPTIONAL REGULATOR PHNF-RELATED"/>
    <property type="match status" value="1"/>
</dbReference>
<dbReference type="InterPro" id="IPR000524">
    <property type="entry name" value="Tscrpt_reg_HTH_GntR"/>
</dbReference>
<dbReference type="PANTHER" id="PTHR44846">
    <property type="entry name" value="MANNOSYL-D-GLYCERATE TRANSPORT/METABOLISM SYSTEM REPRESSOR MNGR-RELATED"/>
    <property type="match status" value="1"/>
</dbReference>
<organism evidence="6 7">
    <name type="scientific">Acetobacter nitrogenifigens DSM 23921 = NBRC 105050</name>
    <dbReference type="NCBI Taxonomy" id="1120919"/>
    <lineage>
        <taxon>Bacteria</taxon>
        <taxon>Pseudomonadati</taxon>
        <taxon>Pseudomonadota</taxon>
        <taxon>Alphaproteobacteria</taxon>
        <taxon>Acetobacterales</taxon>
        <taxon>Acetobacteraceae</taxon>
        <taxon>Acetobacter</taxon>
    </lineage>
</organism>
<dbReference type="InterPro" id="IPR036388">
    <property type="entry name" value="WH-like_DNA-bd_sf"/>
</dbReference>
<protein>
    <recommendedName>
        <fullName evidence="4">Histidine utilization repressor</fullName>
    </recommendedName>
</protein>
<dbReference type="GO" id="GO:0006547">
    <property type="term" value="P:L-histidine metabolic process"/>
    <property type="evidence" value="ECO:0007669"/>
    <property type="project" value="UniProtKB-UniRule"/>
</dbReference>
<keyword evidence="2" id="KW-0238">DNA-binding</keyword>
<keyword evidence="7" id="KW-1185">Reference proteome</keyword>
<dbReference type="NCBIfam" id="TIGR02018">
    <property type="entry name" value="his_ut_repres"/>
    <property type="match status" value="1"/>
</dbReference>
<dbReference type="SMART" id="SM00866">
    <property type="entry name" value="UTRA"/>
    <property type="match status" value="1"/>
</dbReference>
<dbReference type="Gene3D" id="1.10.10.10">
    <property type="entry name" value="Winged helix-like DNA-binding domain superfamily/Winged helix DNA-binding domain"/>
    <property type="match status" value="1"/>
</dbReference>
<dbReference type="Pfam" id="PF00392">
    <property type="entry name" value="GntR"/>
    <property type="match status" value="1"/>
</dbReference>
<evidence type="ECO:0000259" key="5">
    <source>
        <dbReference type="PROSITE" id="PS50949"/>
    </source>
</evidence>
<dbReference type="PROSITE" id="PS50949">
    <property type="entry name" value="HTH_GNTR"/>
    <property type="match status" value="1"/>
</dbReference>
<dbReference type="SUPFAM" id="SSF64288">
    <property type="entry name" value="Chorismate lyase-like"/>
    <property type="match status" value="1"/>
</dbReference>
<sequence length="253" mass="28472">MASDTDTLPRRTVLSDLTAARPASRYEQVKHYITERIASGEWGVGSRLPSENELVETLGVSRMTVHRALRELMGEGIVTRAQGVGTFVARPAPRAEVLELRDIADDIQAGGGRHRSRVVLLETIRADGHLALAFDQRPGVKLFHSVLIHYEDDTPLQIEERFVSPHFAPDYLDQDFATTHPHRYLFQISPPHEVEHVIFAVTPEAEQQALLELDGPEACLQLVRRTWVEGRVVMRGVFTYPGSRYSFGGRRQT</sequence>
<keyword evidence="3" id="KW-0804">Transcription</keyword>
<name>A0A511X8R9_9PROT</name>
<dbReference type="GO" id="GO:0003700">
    <property type="term" value="F:DNA-binding transcription factor activity"/>
    <property type="evidence" value="ECO:0007669"/>
    <property type="project" value="UniProtKB-UniRule"/>
</dbReference>
<proteinExistence type="predicted"/>
<dbReference type="AlphaFoldDB" id="A0A511X8R9"/>
<dbReference type="Pfam" id="PF07702">
    <property type="entry name" value="UTRA"/>
    <property type="match status" value="1"/>
</dbReference>
<dbReference type="InterPro" id="IPR036390">
    <property type="entry name" value="WH_DNA-bd_sf"/>
</dbReference>
<evidence type="ECO:0000313" key="6">
    <source>
        <dbReference type="EMBL" id="GEN59346.1"/>
    </source>
</evidence>
<feature type="domain" description="HTH gntR-type" evidence="5">
    <location>
        <begin position="23"/>
        <end position="91"/>
    </location>
</feature>
<dbReference type="STRING" id="1120919.GCA_000429165_02045"/>
<dbReference type="GO" id="GO:0003677">
    <property type="term" value="F:DNA binding"/>
    <property type="evidence" value="ECO:0007669"/>
    <property type="project" value="UniProtKB-UniRule"/>
</dbReference>
<dbReference type="FunFam" id="1.10.10.10:FF:000079">
    <property type="entry name" value="GntR family transcriptional regulator"/>
    <property type="match status" value="1"/>
</dbReference>
<evidence type="ECO:0000256" key="2">
    <source>
        <dbReference type="ARBA" id="ARBA00023125"/>
    </source>
</evidence>
<dbReference type="SUPFAM" id="SSF46785">
    <property type="entry name" value="Winged helix' DNA-binding domain"/>
    <property type="match status" value="1"/>
</dbReference>
<comment type="caution">
    <text evidence="6">The sequence shown here is derived from an EMBL/GenBank/DDBJ whole genome shotgun (WGS) entry which is preliminary data.</text>
</comment>
<dbReference type="Proteomes" id="UP000321635">
    <property type="component" value="Unassembled WGS sequence"/>
</dbReference>
<dbReference type="EMBL" id="BJYF01000006">
    <property type="protein sequence ID" value="GEN59346.1"/>
    <property type="molecule type" value="Genomic_DNA"/>
</dbReference>
<dbReference type="OrthoDB" id="9808698at2"/>
<dbReference type="InterPro" id="IPR010248">
    <property type="entry name" value="His_ut_repres"/>
</dbReference>
<keyword evidence="1" id="KW-0805">Transcription regulation</keyword>